<evidence type="ECO:0000256" key="5">
    <source>
        <dbReference type="ARBA" id="ARBA00023136"/>
    </source>
</evidence>
<dbReference type="PANTHER" id="PTHR47089:SF1">
    <property type="entry name" value="GUANOSINE ABC TRANSPORTER PERMEASE PROTEIN NUPP"/>
    <property type="match status" value="1"/>
</dbReference>
<dbReference type="PANTHER" id="PTHR47089">
    <property type="entry name" value="ABC TRANSPORTER, PERMEASE PROTEIN"/>
    <property type="match status" value="1"/>
</dbReference>
<reference evidence="8" key="1">
    <citation type="submission" date="2016-10" db="EMBL/GenBank/DDBJ databases">
        <authorList>
            <person name="Varghese N."/>
        </authorList>
    </citation>
    <scope>NUCLEOTIDE SEQUENCE [LARGE SCALE GENOMIC DNA]</scope>
    <source>
        <strain evidence="8">DSM 12489</strain>
    </source>
</reference>
<gene>
    <name evidence="7" type="ORF">SAMN04489725_106152</name>
</gene>
<feature type="transmembrane region" description="Helical" evidence="6">
    <location>
        <begin position="7"/>
        <end position="30"/>
    </location>
</feature>
<evidence type="ECO:0000313" key="8">
    <source>
        <dbReference type="Proteomes" id="UP000182589"/>
    </source>
</evidence>
<feature type="transmembrane region" description="Helical" evidence="6">
    <location>
        <begin position="232"/>
        <end position="254"/>
    </location>
</feature>
<organism evidence="7 8">
    <name type="scientific">Alicyclobacillus hesperidum</name>
    <dbReference type="NCBI Taxonomy" id="89784"/>
    <lineage>
        <taxon>Bacteria</taxon>
        <taxon>Bacillati</taxon>
        <taxon>Bacillota</taxon>
        <taxon>Bacilli</taxon>
        <taxon>Bacillales</taxon>
        <taxon>Alicyclobacillaceae</taxon>
        <taxon>Alicyclobacillus</taxon>
    </lineage>
</organism>
<evidence type="ECO:0000256" key="4">
    <source>
        <dbReference type="ARBA" id="ARBA00022989"/>
    </source>
</evidence>
<dbReference type="Pfam" id="PF02653">
    <property type="entry name" value="BPD_transp_2"/>
    <property type="match status" value="1"/>
</dbReference>
<protein>
    <submittedName>
        <fullName evidence="7">Nucleoside ABC transporter membrane protein</fullName>
    </submittedName>
</protein>
<feature type="transmembrane region" description="Helical" evidence="6">
    <location>
        <begin position="50"/>
        <end position="70"/>
    </location>
</feature>
<dbReference type="EMBL" id="FNOJ01000006">
    <property type="protein sequence ID" value="SDW47793.1"/>
    <property type="molecule type" value="Genomic_DNA"/>
</dbReference>
<dbReference type="CDD" id="cd06580">
    <property type="entry name" value="TM_PBP1_transp_TpRbsC_like"/>
    <property type="match status" value="1"/>
</dbReference>
<keyword evidence="4 6" id="KW-1133">Transmembrane helix</keyword>
<dbReference type="GO" id="GO:0005886">
    <property type="term" value="C:plasma membrane"/>
    <property type="evidence" value="ECO:0007669"/>
    <property type="project" value="UniProtKB-SubCell"/>
</dbReference>
<feature type="transmembrane region" description="Helical" evidence="6">
    <location>
        <begin position="104"/>
        <end position="126"/>
    </location>
</feature>
<feature type="transmembrane region" description="Helical" evidence="6">
    <location>
        <begin position="82"/>
        <end position="98"/>
    </location>
</feature>
<evidence type="ECO:0000313" key="7">
    <source>
        <dbReference type="EMBL" id="SDW47793.1"/>
    </source>
</evidence>
<sequence length="357" mass="37961">MKSLRSILLPMGASLLAMIIGGILVAALGYNPVTVYGSLISGAFGNGINIGNTITASLPLIIVGLGIAISFQSGLFNIGADGQYWIGATAAVWFGYHFNSLPGWLHMIVCIVVGMVAGALWAGIIPGLTKAYVGSHEVITTMMMSYIGILLARYLIEGGPMQQKGFNPQSPEIVQNTQFPYFTQGLMQSQLSLVAVAIAVVAVIAVWFLLYKTTLGYQLRTVGLNQRAARYAGINVKLFTVVALCLSGLFAGLAGAVQMLGVDHRLLDGFSSNYGYTAIVVSLLARNNPIGVIIAGLFFGALTTGGQNMQMVSNVPAALTDVLTGLIIFFVACERIIPQIIGWYRRRRTLKSTTVAS</sequence>
<feature type="transmembrane region" description="Helical" evidence="6">
    <location>
        <begin position="138"/>
        <end position="156"/>
    </location>
</feature>
<keyword evidence="3 6" id="KW-0812">Transmembrane</keyword>
<dbReference type="AlphaFoldDB" id="A0A1H2TV64"/>
<keyword evidence="5 6" id="KW-0472">Membrane</keyword>
<keyword evidence="8" id="KW-1185">Reference proteome</keyword>
<dbReference type="STRING" id="89784.SAMN04489725_106152"/>
<evidence type="ECO:0000256" key="2">
    <source>
        <dbReference type="ARBA" id="ARBA00022475"/>
    </source>
</evidence>
<dbReference type="Proteomes" id="UP000182589">
    <property type="component" value="Unassembled WGS sequence"/>
</dbReference>
<evidence type="ECO:0000256" key="1">
    <source>
        <dbReference type="ARBA" id="ARBA00004651"/>
    </source>
</evidence>
<dbReference type="RefSeq" id="WP_074692821.1">
    <property type="nucleotide sequence ID" value="NZ_FNOJ01000006.1"/>
</dbReference>
<dbReference type="GO" id="GO:0022857">
    <property type="term" value="F:transmembrane transporter activity"/>
    <property type="evidence" value="ECO:0007669"/>
    <property type="project" value="InterPro"/>
</dbReference>
<evidence type="ECO:0000256" key="3">
    <source>
        <dbReference type="ARBA" id="ARBA00022692"/>
    </source>
</evidence>
<evidence type="ECO:0000256" key="6">
    <source>
        <dbReference type="SAM" id="Phobius"/>
    </source>
</evidence>
<keyword evidence="2" id="KW-1003">Cell membrane</keyword>
<feature type="transmembrane region" description="Helical" evidence="6">
    <location>
        <begin position="274"/>
        <end position="299"/>
    </location>
</feature>
<proteinExistence type="predicted"/>
<dbReference type="InterPro" id="IPR001851">
    <property type="entry name" value="ABC_transp_permease"/>
</dbReference>
<feature type="transmembrane region" description="Helical" evidence="6">
    <location>
        <begin position="191"/>
        <end position="211"/>
    </location>
</feature>
<name>A0A1H2TV64_9BACL</name>
<comment type="subcellular location">
    <subcellularLocation>
        <location evidence="1">Cell membrane</location>
        <topology evidence="1">Multi-pass membrane protein</topology>
    </subcellularLocation>
</comment>
<accession>A0A1H2TV64</accession>